<dbReference type="PANTHER" id="PTHR30404:SF0">
    <property type="entry name" value="N-ACETYLMURAMOYL-L-ALANINE AMIDASE AMIC"/>
    <property type="match status" value="1"/>
</dbReference>
<accession>A0ABU9XF45</accession>
<dbReference type="CDD" id="cd02696">
    <property type="entry name" value="MurNAc-LAA"/>
    <property type="match status" value="1"/>
</dbReference>
<sequence>MVRSILIIDPGHGGNDPGGGTNRFWKEKDLALKISLYQYERYKELGVPVAITRTTDRTLSPEQRTRIVRESGAKYCHSNHLNAGGGDGAEVIHSIYDGKAMAEEIASEIRRAGQNVRRVFTRTLPGNPNQDYYFMIRDTGTVVTNIIEYGFADSPGDDVQQLREKHLVYAEAVVKAFCEFSGYSYRNPSGDFEHVEMPVNPSPNQTDSEPGGKTGEYIHLPASANSWRVYPLDVAPTKGNEVGFLNPAKFGGLTYEVLGRTTPHVYIIETKDFGSVQIYGHSSTGATINRSSSQQSNNNIETPNSPTTDSSTGKHLHLPASENSWRVYPLGVTPTKGNEKGFLNPAKFGGLTYEILGRTQAHVYVIQTSDFGRVQIYAHPSTGASIRDDDNRTETTDSQATTDQRILNLPATENSWRVYPLDVEPVKGNEKGFLNPAKFGGLSYKVLGTTQAHVYIIETRDFGRVQIYAHPNTGATITTS</sequence>
<name>A0ABU9XF45_9BACI</name>
<feature type="domain" description="MurNAc-LAA" evidence="3">
    <location>
        <begin position="7"/>
        <end position="176"/>
    </location>
</feature>
<gene>
    <name evidence="4" type="ORF">ABC228_05540</name>
</gene>
<keyword evidence="5" id="KW-1185">Reference proteome</keyword>
<evidence type="ECO:0000313" key="5">
    <source>
        <dbReference type="Proteomes" id="UP001444625"/>
    </source>
</evidence>
<feature type="compositionally biased region" description="Polar residues" evidence="2">
    <location>
        <begin position="300"/>
        <end position="313"/>
    </location>
</feature>
<dbReference type="GO" id="GO:0008745">
    <property type="term" value="F:N-acetylmuramoyl-L-alanine amidase activity"/>
    <property type="evidence" value="ECO:0007669"/>
    <property type="project" value="UniProtKB-EC"/>
</dbReference>
<dbReference type="SUPFAM" id="SSF53187">
    <property type="entry name" value="Zn-dependent exopeptidases"/>
    <property type="match status" value="1"/>
</dbReference>
<dbReference type="Proteomes" id="UP001444625">
    <property type="component" value="Unassembled WGS sequence"/>
</dbReference>
<evidence type="ECO:0000313" key="4">
    <source>
        <dbReference type="EMBL" id="MEN2766645.1"/>
    </source>
</evidence>
<dbReference type="RefSeq" id="WP_345824090.1">
    <property type="nucleotide sequence ID" value="NZ_JBDIML010000001.1"/>
</dbReference>
<proteinExistence type="predicted"/>
<dbReference type="EMBL" id="JBDIML010000001">
    <property type="protein sequence ID" value="MEN2766645.1"/>
    <property type="molecule type" value="Genomic_DNA"/>
</dbReference>
<dbReference type="PANTHER" id="PTHR30404">
    <property type="entry name" value="N-ACETYLMURAMOYL-L-ALANINE AMIDASE"/>
    <property type="match status" value="1"/>
</dbReference>
<evidence type="ECO:0000259" key="3">
    <source>
        <dbReference type="Pfam" id="PF01520"/>
    </source>
</evidence>
<evidence type="ECO:0000256" key="1">
    <source>
        <dbReference type="ARBA" id="ARBA00022801"/>
    </source>
</evidence>
<dbReference type="InterPro" id="IPR002508">
    <property type="entry name" value="MurNAc-LAA_cat"/>
</dbReference>
<feature type="compositionally biased region" description="Low complexity" evidence="2">
    <location>
        <begin position="289"/>
        <end position="299"/>
    </location>
</feature>
<dbReference type="EC" id="3.5.1.28" evidence="4"/>
<dbReference type="Pfam" id="PF01520">
    <property type="entry name" value="Amidase_3"/>
    <property type="match status" value="1"/>
</dbReference>
<comment type="caution">
    <text evidence="4">The sequence shown here is derived from an EMBL/GenBank/DDBJ whole genome shotgun (WGS) entry which is preliminary data.</text>
</comment>
<dbReference type="Gene3D" id="3.40.630.40">
    <property type="entry name" value="Zn-dependent exopeptidases"/>
    <property type="match status" value="1"/>
</dbReference>
<reference evidence="4 5" key="1">
    <citation type="submission" date="2024-05" db="EMBL/GenBank/DDBJ databases">
        <authorList>
            <person name="Haq I."/>
            <person name="Ullah Z."/>
            <person name="Ahmad R."/>
            <person name="Li M."/>
            <person name="Tong Y."/>
        </authorList>
    </citation>
    <scope>NUCLEOTIDE SEQUENCE [LARGE SCALE GENOMIC DNA]</scope>
    <source>
        <strain evidence="4 5">16A2E</strain>
    </source>
</reference>
<dbReference type="InterPro" id="IPR050695">
    <property type="entry name" value="N-acetylmuramoyl_amidase_3"/>
</dbReference>
<evidence type="ECO:0000256" key="2">
    <source>
        <dbReference type="SAM" id="MobiDB-lite"/>
    </source>
</evidence>
<protein>
    <submittedName>
        <fullName evidence="4">N-acetylmuramoyl-L-alanine amidase</fullName>
        <ecNumber evidence="4">3.5.1.28</ecNumber>
    </submittedName>
</protein>
<feature type="region of interest" description="Disordered" evidence="2">
    <location>
        <begin position="285"/>
        <end position="317"/>
    </location>
</feature>
<keyword evidence="1 4" id="KW-0378">Hydrolase</keyword>
<organism evidence="4 5">
    <name type="scientific">Ornithinibacillus xuwenensis</name>
    <dbReference type="NCBI Taxonomy" id="3144668"/>
    <lineage>
        <taxon>Bacteria</taxon>
        <taxon>Bacillati</taxon>
        <taxon>Bacillota</taxon>
        <taxon>Bacilli</taxon>
        <taxon>Bacillales</taxon>
        <taxon>Bacillaceae</taxon>
        <taxon>Ornithinibacillus</taxon>
    </lineage>
</organism>